<accession>A0A229UKA6</accession>
<organism evidence="2 3">
    <name type="scientific">Paenibacillus rigui</name>
    <dbReference type="NCBI Taxonomy" id="554312"/>
    <lineage>
        <taxon>Bacteria</taxon>
        <taxon>Bacillati</taxon>
        <taxon>Bacillota</taxon>
        <taxon>Bacilli</taxon>
        <taxon>Bacillales</taxon>
        <taxon>Paenibacillaceae</taxon>
        <taxon>Paenibacillus</taxon>
    </lineage>
</organism>
<evidence type="ECO:0000313" key="2">
    <source>
        <dbReference type="EMBL" id="OXM83877.1"/>
    </source>
</evidence>
<dbReference type="InterPro" id="IPR009081">
    <property type="entry name" value="PP-bd_ACP"/>
</dbReference>
<dbReference type="EMBL" id="NMQW01000037">
    <property type="protein sequence ID" value="OXM83877.1"/>
    <property type="molecule type" value="Genomic_DNA"/>
</dbReference>
<sequence length="91" mass="10442">MSQTHLTKDSITNFVRSKVKEILQTEEALTLDQELASLGMDSFNSMNLVIEFEKEFGIIFDDEELLFENFATLRHMSDRICSKLGADLTYS</sequence>
<dbReference type="SUPFAM" id="SSF47336">
    <property type="entry name" value="ACP-like"/>
    <property type="match status" value="1"/>
</dbReference>
<comment type="caution">
    <text evidence="2">The sequence shown here is derived from an EMBL/GenBank/DDBJ whole genome shotgun (WGS) entry which is preliminary data.</text>
</comment>
<dbReference type="Gene3D" id="1.10.1200.10">
    <property type="entry name" value="ACP-like"/>
    <property type="match status" value="1"/>
</dbReference>
<feature type="domain" description="Carrier" evidence="1">
    <location>
        <begin position="6"/>
        <end position="84"/>
    </location>
</feature>
<dbReference type="OrthoDB" id="1495744at2"/>
<dbReference type="RefSeq" id="WP_094017321.1">
    <property type="nucleotide sequence ID" value="NZ_NMQW01000037.1"/>
</dbReference>
<dbReference type="InterPro" id="IPR036736">
    <property type="entry name" value="ACP-like_sf"/>
</dbReference>
<reference evidence="2 3" key="1">
    <citation type="submission" date="2017-07" db="EMBL/GenBank/DDBJ databases">
        <title>Genome sequencing and assembly of Paenibacillus rigui.</title>
        <authorList>
            <person name="Mayilraj S."/>
        </authorList>
    </citation>
    <scope>NUCLEOTIDE SEQUENCE [LARGE SCALE GENOMIC DNA]</scope>
    <source>
        <strain evidence="2 3">JCM 16352</strain>
    </source>
</reference>
<name>A0A229UKA6_9BACL</name>
<dbReference type="Pfam" id="PF00550">
    <property type="entry name" value="PP-binding"/>
    <property type="match status" value="1"/>
</dbReference>
<protein>
    <submittedName>
        <fullName evidence="2">Phosphopantetheine attachment protein</fullName>
    </submittedName>
</protein>
<proteinExistence type="predicted"/>
<dbReference type="PROSITE" id="PS50075">
    <property type="entry name" value="CARRIER"/>
    <property type="match status" value="1"/>
</dbReference>
<gene>
    <name evidence="2" type="ORF">CF651_23485</name>
</gene>
<dbReference type="AlphaFoldDB" id="A0A229UKA6"/>
<dbReference type="Proteomes" id="UP000215509">
    <property type="component" value="Unassembled WGS sequence"/>
</dbReference>
<keyword evidence="3" id="KW-1185">Reference proteome</keyword>
<evidence type="ECO:0000313" key="3">
    <source>
        <dbReference type="Proteomes" id="UP000215509"/>
    </source>
</evidence>
<evidence type="ECO:0000259" key="1">
    <source>
        <dbReference type="PROSITE" id="PS50075"/>
    </source>
</evidence>